<evidence type="ECO:0000313" key="5">
    <source>
        <dbReference type="Proteomes" id="UP001159364"/>
    </source>
</evidence>
<dbReference type="Pfam" id="PF04146">
    <property type="entry name" value="YTH"/>
    <property type="match status" value="1"/>
</dbReference>
<evidence type="ECO:0000256" key="1">
    <source>
        <dbReference type="RuleBase" id="RU369095"/>
    </source>
</evidence>
<dbReference type="PANTHER" id="PTHR12357:SF95">
    <property type="entry name" value="YTH DOMAIN-CONTAINING FAMILY PROTEIN"/>
    <property type="match status" value="1"/>
</dbReference>
<feature type="compositionally biased region" description="Low complexity" evidence="2">
    <location>
        <begin position="539"/>
        <end position="550"/>
    </location>
</feature>
<gene>
    <name evidence="4" type="ORF">K2173_021220</name>
</gene>
<dbReference type="InterPro" id="IPR007275">
    <property type="entry name" value="YTH_domain"/>
</dbReference>
<dbReference type="GO" id="GO:0003729">
    <property type="term" value="F:mRNA binding"/>
    <property type="evidence" value="ECO:0007669"/>
    <property type="project" value="UniProtKB-UniRule"/>
</dbReference>
<accession>A0AAV8TMW6</accession>
<feature type="region of interest" description="Disordered" evidence="2">
    <location>
        <begin position="503"/>
        <end position="524"/>
    </location>
</feature>
<evidence type="ECO:0000259" key="3">
    <source>
        <dbReference type="PROSITE" id="PS50882"/>
    </source>
</evidence>
<feature type="region of interest" description="Disordered" evidence="2">
    <location>
        <begin position="536"/>
        <end position="557"/>
    </location>
</feature>
<dbReference type="PANTHER" id="PTHR12357">
    <property type="entry name" value="YTH YT521-B HOMOLOGY DOMAIN-CONTAINING"/>
    <property type="match status" value="1"/>
</dbReference>
<dbReference type="InterPro" id="IPR045168">
    <property type="entry name" value="YTH_prot"/>
</dbReference>
<dbReference type="CDD" id="cd21134">
    <property type="entry name" value="YTH"/>
    <property type="match status" value="1"/>
</dbReference>
<dbReference type="PROSITE" id="PS50882">
    <property type="entry name" value="YTH"/>
    <property type="match status" value="1"/>
</dbReference>
<proteinExistence type="inferred from homology"/>
<keyword evidence="5" id="KW-1185">Reference proteome</keyword>
<comment type="function">
    <text evidence="1">Specifically recognizes and binds N6-methyladenosine (m6A)-containing RNAs, and regulates mRNA stability. M6A is a modification present at internal sites of mRNAs and some non-coding RNAs and plays a role in mRNA stability and processing.</text>
</comment>
<sequence>METDSKLNKTEVSSAGLNSVSAGTFAEKDVTSVEDGAPSGPTFYDSSLGAVTLSSKGNVDASCPEGKFDRESIGEPGLYFPPTSSYSYHYPGFLGSCAQVDNPGYSRVDGYHTSMVSENGSVVYYVPSYNTYTSGTVGVDGQSVGQQPYYPAYGYVQPHLSYGCDATYVADGPNASGVGNRRYGSSSATLAKSRDINAINNKYSKSIPGEKIRTFGKGYHPVGKLSSFTGQKQGSNPRNELMNHRQDGRLWNEADRIRAGYRFNGNGDYYALMELPRGPRASNRSPTLEASIMKQDCGSFIHRDRYNLPNFEIEYSDAKFYVIKSYSEDDIHKSIKYDVWSSTPRGNKKLDAAFHDAEKKSSDAGMKCPIFLFFSVNGSGQFVGLAEMVGQVDFNKDMGFWRVDKWHGFFPVKWHVIKDIPNHQLRHIILENDENSSVTFSRDTQEVGLKQGLQMLNIFKSYAAKSSLLDDFDFYENREKSLNAKKGRKPGTLQMEEYENMSLSKHGSTGGKLEQGKNSTDTSSLVKLAKNLSIHEPNSKISTKSTKRSIPVVAPEP</sequence>
<comment type="caution">
    <text evidence="4">The sequence shown here is derived from an EMBL/GenBank/DDBJ whole genome shotgun (WGS) entry which is preliminary data.</text>
</comment>
<reference evidence="4 5" key="1">
    <citation type="submission" date="2021-09" db="EMBL/GenBank/DDBJ databases">
        <title>Genomic insights and catalytic innovation underlie evolution of tropane alkaloids biosynthesis.</title>
        <authorList>
            <person name="Wang Y.-J."/>
            <person name="Tian T."/>
            <person name="Huang J.-P."/>
            <person name="Huang S.-X."/>
        </authorList>
    </citation>
    <scope>NUCLEOTIDE SEQUENCE [LARGE SCALE GENOMIC DNA]</scope>
    <source>
        <strain evidence="4">KIB-2018</strain>
        <tissue evidence="4">Leaf</tissue>
    </source>
</reference>
<name>A0AAV8TMW6_9ROSI</name>
<feature type="domain" description="YTH" evidence="3">
    <location>
        <begin position="318"/>
        <end position="459"/>
    </location>
</feature>
<dbReference type="AlphaFoldDB" id="A0AAV8TMW6"/>
<protein>
    <recommendedName>
        <fullName evidence="1">YTH domain-containing family protein</fullName>
    </recommendedName>
</protein>
<organism evidence="4 5">
    <name type="scientific">Erythroxylum novogranatense</name>
    <dbReference type="NCBI Taxonomy" id="1862640"/>
    <lineage>
        <taxon>Eukaryota</taxon>
        <taxon>Viridiplantae</taxon>
        <taxon>Streptophyta</taxon>
        <taxon>Embryophyta</taxon>
        <taxon>Tracheophyta</taxon>
        <taxon>Spermatophyta</taxon>
        <taxon>Magnoliopsida</taxon>
        <taxon>eudicotyledons</taxon>
        <taxon>Gunneridae</taxon>
        <taxon>Pentapetalae</taxon>
        <taxon>rosids</taxon>
        <taxon>fabids</taxon>
        <taxon>Malpighiales</taxon>
        <taxon>Erythroxylaceae</taxon>
        <taxon>Erythroxylum</taxon>
    </lineage>
</organism>
<evidence type="ECO:0000256" key="2">
    <source>
        <dbReference type="SAM" id="MobiDB-lite"/>
    </source>
</evidence>
<evidence type="ECO:0000313" key="4">
    <source>
        <dbReference type="EMBL" id="KAJ8768280.1"/>
    </source>
</evidence>
<dbReference type="Gene3D" id="3.10.590.10">
    <property type="entry name" value="ph1033 like domains"/>
    <property type="match status" value="1"/>
</dbReference>
<comment type="similarity">
    <text evidence="1">Belongs to the YTHDF family.</text>
</comment>
<dbReference type="GO" id="GO:0005737">
    <property type="term" value="C:cytoplasm"/>
    <property type="evidence" value="ECO:0007669"/>
    <property type="project" value="TreeGrafter"/>
</dbReference>
<dbReference type="Proteomes" id="UP001159364">
    <property type="component" value="Linkage Group LG04"/>
</dbReference>
<dbReference type="EMBL" id="JAIWQS010000004">
    <property type="protein sequence ID" value="KAJ8768280.1"/>
    <property type="molecule type" value="Genomic_DNA"/>
</dbReference>
<dbReference type="GO" id="GO:1990247">
    <property type="term" value="F:N6-methyladenosine-containing RNA reader activity"/>
    <property type="evidence" value="ECO:0007669"/>
    <property type="project" value="UniProtKB-UniRule"/>
</dbReference>
<keyword evidence="1" id="KW-0694">RNA-binding</keyword>
<dbReference type="GO" id="GO:0061157">
    <property type="term" value="P:mRNA destabilization"/>
    <property type="evidence" value="ECO:0007669"/>
    <property type="project" value="TreeGrafter"/>
</dbReference>